<dbReference type="SUPFAM" id="SSF144232">
    <property type="entry name" value="HIT/MYND zinc finger-like"/>
    <property type="match status" value="1"/>
</dbReference>
<dbReference type="PROSITE" id="PS50865">
    <property type="entry name" value="ZF_MYND_2"/>
    <property type="match status" value="1"/>
</dbReference>
<dbReference type="AlphaFoldDB" id="A0A146KDU6"/>
<dbReference type="GO" id="GO:0005737">
    <property type="term" value="C:cytoplasm"/>
    <property type="evidence" value="ECO:0007669"/>
    <property type="project" value="TreeGrafter"/>
</dbReference>
<dbReference type="Pfam" id="PF01753">
    <property type="entry name" value="zf-MYND"/>
    <property type="match status" value="1"/>
</dbReference>
<evidence type="ECO:0000259" key="5">
    <source>
        <dbReference type="PROSITE" id="PS50865"/>
    </source>
</evidence>
<dbReference type="PANTHER" id="PTHR13244">
    <property type="entry name" value="ZINC FINGER MYND DOMAIN CONTAINING PROTEIN 10"/>
    <property type="match status" value="1"/>
</dbReference>
<evidence type="ECO:0000256" key="3">
    <source>
        <dbReference type="ARBA" id="ARBA00022833"/>
    </source>
</evidence>
<dbReference type="Gene3D" id="6.10.140.2220">
    <property type="match status" value="1"/>
</dbReference>
<accession>A0A146KDU6</accession>
<keyword evidence="2 4" id="KW-0863">Zinc-finger</keyword>
<protein>
    <submittedName>
        <fullName evidence="6">MYND finger family protein</fullName>
    </submittedName>
</protein>
<evidence type="ECO:0000256" key="4">
    <source>
        <dbReference type="PROSITE-ProRule" id="PRU00134"/>
    </source>
</evidence>
<dbReference type="InterPro" id="IPR052298">
    <property type="entry name" value="ZMYND10"/>
</dbReference>
<feature type="non-terminal residue" evidence="6">
    <location>
        <position position="1"/>
    </location>
</feature>
<dbReference type="InterPro" id="IPR002893">
    <property type="entry name" value="Znf_MYND"/>
</dbReference>
<reference evidence="6" key="1">
    <citation type="submission" date="2015-07" db="EMBL/GenBank/DDBJ databases">
        <title>Adaptation to a free-living lifestyle via gene acquisitions in the diplomonad Trepomonas sp. PC1.</title>
        <authorList>
            <person name="Xu F."/>
            <person name="Jerlstrom-Hultqvist J."/>
            <person name="Kolisko M."/>
            <person name="Simpson A.G.B."/>
            <person name="Roger A.J."/>
            <person name="Svard S.G."/>
            <person name="Andersson J.O."/>
        </authorList>
    </citation>
    <scope>NUCLEOTIDE SEQUENCE</scope>
    <source>
        <strain evidence="6">PC1</strain>
    </source>
</reference>
<gene>
    <name evidence="6" type="ORF">TPC1_12987</name>
</gene>
<dbReference type="EMBL" id="GDID01002228">
    <property type="protein sequence ID" value="JAP94378.1"/>
    <property type="molecule type" value="Transcribed_RNA"/>
</dbReference>
<evidence type="ECO:0000313" key="6">
    <source>
        <dbReference type="EMBL" id="JAP94378.1"/>
    </source>
</evidence>
<dbReference type="GO" id="GO:0008270">
    <property type="term" value="F:zinc ion binding"/>
    <property type="evidence" value="ECO:0007669"/>
    <property type="project" value="UniProtKB-KW"/>
</dbReference>
<feature type="domain" description="MYND-type" evidence="5">
    <location>
        <begin position="423"/>
        <end position="459"/>
    </location>
</feature>
<organism evidence="6">
    <name type="scientific">Trepomonas sp. PC1</name>
    <dbReference type="NCBI Taxonomy" id="1076344"/>
    <lineage>
        <taxon>Eukaryota</taxon>
        <taxon>Metamonada</taxon>
        <taxon>Diplomonadida</taxon>
        <taxon>Hexamitidae</taxon>
        <taxon>Hexamitinae</taxon>
        <taxon>Trepomonas</taxon>
    </lineage>
</organism>
<sequence length="488" mass="57020">LDILPHNYASEMVQKLQKFQIYQLGSLEFLKQHSDIQKLNLQAHKNVAYDSEEWVSELLNTYDKWDVVIFNLLSCFTYRQQFDEYLLKNFQFNEQQQAQASILLYSIYYHEAVLLDLISARIVDQLPKTKFLPELLDYLNHLFDLALTVKQPTEKQDLDFQMELNFQKEDLCFKKIITAFQVLRGISCQKADLQTEFKLKSHRFHGKVAAILASQSKIYERTKKDKFEFYEDGEWKQQLQTEKHFKINKTQAQLLISLLGLSTLQDQYSPREVDVFGALKSQINESLIDQIPQLKELRMFYERLYLSQQQSSDLEDYQKKVNEQFGVLESGSGAVVIDVVSQLYGQIDTLNRKFAANKLSINQEDSKITSSIQNNVVSLSSNKVELTTKMIQQQICQQIFDYISAFNVKTQTIETQFDKVFPTCCCGAVAKFRCAKCKKVWYCGRDCQVKDWKEHKKVCGVKDKKEQDDEIKQLMKKIEASGYKPTYE</sequence>
<evidence type="ECO:0000256" key="1">
    <source>
        <dbReference type="ARBA" id="ARBA00022723"/>
    </source>
</evidence>
<keyword evidence="1" id="KW-0479">Metal-binding</keyword>
<evidence type="ECO:0000256" key="2">
    <source>
        <dbReference type="ARBA" id="ARBA00022771"/>
    </source>
</evidence>
<name>A0A146KDU6_9EUKA</name>
<dbReference type="PANTHER" id="PTHR13244:SF7">
    <property type="entry name" value="ZINC FINGER MYND DOMAIN-CONTAINING PROTEIN 10"/>
    <property type="match status" value="1"/>
</dbReference>
<feature type="non-terminal residue" evidence="6">
    <location>
        <position position="488"/>
    </location>
</feature>
<proteinExistence type="predicted"/>
<keyword evidence="3" id="KW-0862">Zinc</keyword>